<keyword evidence="3" id="KW-1185">Reference proteome</keyword>
<dbReference type="EMBL" id="CP103445">
    <property type="protein sequence ID" value="UWS33772.1"/>
    <property type="molecule type" value="Genomic_DNA"/>
</dbReference>
<dbReference type="Pfam" id="PF05656">
    <property type="entry name" value="DUF805"/>
    <property type="match status" value="1"/>
</dbReference>
<gene>
    <name evidence="2" type="ORF">NYP84_00615</name>
</gene>
<reference evidence="2" key="1">
    <citation type="submission" date="2022-07" db="EMBL/GenBank/DDBJ databases">
        <title>Genetic diversity of Erwinia pyrifoliae.</title>
        <authorList>
            <person name="Park D.S."/>
            <person name="Ham H."/>
        </authorList>
    </citation>
    <scope>NUCLEOTIDE SEQUENCE</scope>
    <source>
        <strain evidence="2">CP201486</strain>
    </source>
</reference>
<keyword evidence="1" id="KW-0812">Transmembrane</keyword>
<organism evidence="2 3">
    <name type="scientific">Erwinia pyrifoliae</name>
    <dbReference type="NCBI Taxonomy" id="79967"/>
    <lineage>
        <taxon>Bacteria</taxon>
        <taxon>Pseudomonadati</taxon>
        <taxon>Pseudomonadota</taxon>
        <taxon>Gammaproteobacteria</taxon>
        <taxon>Enterobacterales</taxon>
        <taxon>Erwiniaceae</taxon>
        <taxon>Erwinia</taxon>
    </lineage>
</organism>
<dbReference type="GeneID" id="92238710"/>
<evidence type="ECO:0000313" key="3">
    <source>
        <dbReference type="Proteomes" id="UP001058553"/>
    </source>
</evidence>
<dbReference type="Proteomes" id="UP001058553">
    <property type="component" value="Chromosome"/>
</dbReference>
<feature type="transmembrane region" description="Helical" evidence="1">
    <location>
        <begin position="20"/>
        <end position="38"/>
    </location>
</feature>
<dbReference type="PANTHER" id="PTHR34980">
    <property type="entry name" value="INNER MEMBRANE PROTEIN-RELATED-RELATED"/>
    <property type="match status" value="1"/>
</dbReference>
<keyword evidence="1" id="KW-0472">Membrane</keyword>
<accession>A0ABY5X8V5</accession>
<feature type="transmembrane region" description="Helical" evidence="1">
    <location>
        <begin position="44"/>
        <end position="63"/>
    </location>
</feature>
<proteinExistence type="predicted"/>
<feature type="transmembrane region" description="Helical" evidence="1">
    <location>
        <begin position="75"/>
        <end position="92"/>
    </location>
</feature>
<dbReference type="RefSeq" id="WP_012666515.1">
    <property type="nucleotide sequence ID" value="NZ_CP023567.1"/>
</dbReference>
<protein>
    <submittedName>
        <fullName evidence="2">DUF805 domain-containing protein</fullName>
    </submittedName>
</protein>
<sequence length="147" mass="16904">MTLQQWCFSYRGRLRRRDFWIWQFCWLLMLVLLFTLAGNGLLDTQTAAFCVVALLWPTSAVLVKRLHDRNKGGQWALLMVMAWMLMAGNWAMLPNEAQWLVGRIIPTLILVSMLVELGGFAGTIGDNRFGKPAQSVVLLRRRMADYQ</sequence>
<name>A0ABY5X8V5_ERWPY</name>
<dbReference type="InterPro" id="IPR008523">
    <property type="entry name" value="DUF805"/>
</dbReference>
<dbReference type="PANTHER" id="PTHR34980:SF1">
    <property type="entry name" value="INNER MEMBRANE PROTEIN"/>
    <property type="match status" value="1"/>
</dbReference>
<evidence type="ECO:0000313" key="2">
    <source>
        <dbReference type="EMBL" id="UWS33772.1"/>
    </source>
</evidence>
<keyword evidence="1" id="KW-1133">Transmembrane helix</keyword>
<evidence type="ECO:0000256" key="1">
    <source>
        <dbReference type="SAM" id="Phobius"/>
    </source>
</evidence>
<feature type="transmembrane region" description="Helical" evidence="1">
    <location>
        <begin position="104"/>
        <end position="124"/>
    </location>
</feature>